<dbReference type="EMBL" id="OE005291">
    <property type="protein sequence ID" value="CAD7461857.1"/>
    <property type="molecule type" value="Genomic_DNA"/>
</dbReference>
<protein>
    <submittedName>
        <fullName evidence="1">Uncharacterized protein</fullName>
    </submittedName>
</protein>
<reference evidence="1" key="1">
    <citation type="submission" date="2020-11" db="EMBL/GenBank/DDBJ databases">
        <authorList>
            <person name="Tran Van P."/>
        </authorList>
    </citation>
    <scope>NUCLEOTIDE SEQUENCE</scope>
</reference>
<organism evidence="1">
    <name type="scientific">Timema tahoe</name>
    <dbReference type="NCBI Taxonomy" id="61484"/>
    <lineage>
        <taxon>Eukaryota</taxon>
        <taxon>Metazoa</taxon>
        <taxon>Ecdysozoa</taxon>
        <taxon>Arthropoda</taxon>
        <taxon>Hexapoda</taxon>
        <taxon>Insecta</taxon>
        <taxon>Pterygota</taxon>
        <taxon>Neoptera</taxon>
        <taxon>Polyneoptera</taxon>
        <taxon>Phasmatodea</taxon>
        <taxon>Timematodea</taxon>
        <taxon>Timematoidea</taxon>
        <taxon>Timematidae</taxon>
        <taxon>Timema</taxon>
    </lineage>
</organism>
<sequence length="192" mass="21801">MVVPRVISEVRKSRPDVENPSRDRPRIAVLSARKAKQSLYFPRILRHLGLRGAQLTSFVLLCRRRQRESWSGKRNNNMKQKQNTFDTACVFATLSYNNNNKNNIIRVHPPNEGDSILPDFFLLEAATQCGSAVCCERLASDHLGTNQLFQPLNTVCTKQGRDDLDKTLPSVPWPGYELWSSRPHYSTVSSSS</sequence>
<name>A0A7R9INS2_9NEOP</name>
<accession>A0A7R9INS2</accession>
<evidence type="ECO:0000313" key="1">
    <source>
        <dbReference type="EMBL" id="CAD7461857.1"/>
    </source>
</evidence>
<dbReference type="AlphaFoldDB" id="A0A7R9INS2"/>
<gene>
    <name evidence="1" type="ORF">TTEB3V08_LOCUS9760</name>
</gene>
<proteinExistence type="predicted"/>